<name>A0A8X6HWI8_TRICU</name>
<accession>A0A8X6HWI8</accession>
<evidence type="ECO:0000313" key="2">
    <source>
        <dbReference type="Proteomes" id="UP000887116"/>
    </source>
</evidence>
<keyword evidence="2" id="KW-1185">Reference proteome</keyword>
<organism evidence="1 2">
    <name type="scientific">Trichonephila clavata</name>
    <name type="common">Joro spider</name>
    <name type="synonym">Nephila clavata</name>
    <dbReference type="NCBI Taxonomy" id="2740835"/>
    <lineage>
        <taxon>Eukaryota</taxon>
        <taxon>Metazoa</taxon>
        <taxon>Ecdysozoa</taxon>
        <taxon>Arthropoda</taxon>
        <taxon>Chelicerata</taxon>
        <taxon>Arachnida</taxon>
        <taxon>Araneae</taxon>
        <taxon>Araneomorphae</taxon>
        <taxon>Entelegynae</taxon>
        <taxon>Araneoidea</taxon>
        <taxon>Nephilidae</taxon>
        <taxon>Trichonephila</taxon>
    </lineage>
</organism>
<comment type="caution">
    <text evidence="1">The sequence shown here is derived from an EMBL/GenBank/DDBJ whole genome shotgun (WGS) entry which is preliminary data.</text>
</comment>
<reference evidence="1" key="1">
    <citation type="submission" date="2020-07" db="EMBL/GenBank/DDBJ databases">
        <title>Multicomponent nature underlies the extraordinary mechanical properties of spider dragline silk.</title>
        <authorList>
            <person name="Kono N."/>
            <person name="Nakamura H."/>
            <person name="Mori M."/>
            <person name="Yoshida Y."/>
            <person name="Ohtoshi R."/>
            <person name="Malay A.D."/>
            <person name="Moran D.A.P."/>
            <person name="Tomita M."/>
            <person name="Numata K."/>
            <person name="Arakawa K."/>
        </authorList>
    </citation>
    <scope>NUCLEOTIDE SEQUENCE</scope>
</reference>
<proteinExistence type="predicted"/>
<protein>
    <submittedName>
        <fullName evidence="1">Uncharacterized protein</fullName>
    </submittedName>
</protein>
<dbReference type="AlphaFoldDB" id="A0A8X6HWI8"/>
<evidence type="ECO:0000313" key="1">
    <source>
        <dbReference type="EMBL" id="GFQ82727.1"/>
    </source>
</evidence>
<gene>
    <name evidence="1" type="primary">TV42_03995</name>
    <name evidence="1" type="ORF">TNCT_725241</name>
</gene>
<dbReference type="Proteomes" id="UP000887116">
    <property type="component" value="Unassembled WGS sequence"/>
</dbReference>
<sequence length="95" mass="10550">MASVRGTGISSSGGDYPSFIYGDSSNLLIKSWGDYIIYKQSPTYERTPGKPNVLFATKNSVITYAIQHKALFTQRCLYVLKFKEVKAGDFIGLKT</sequence>
<dbReference type="EMBL" id="BMAO01032504">
    <property type="protein sequence ID" value="GFQ82727.1"/>
    <property type="molecule type" value="Genomic_DNA"/>
</dbReference>